<evidence type="ECO:0000313" key="3">
    <source>
        <dbReference type="Proteomes" id="UP000316609"/>
    </source>
</evidence>
<proteinExistence type="predicted"/>
<dbReference type="Proteomes" id="UP000316609">
    <property type="component" value="Unassembled WGS sequence"/>
</dbReference>
<name>A0A538TQI2_UNCEI</name>
<reference evidence="2 3" key="1">
    <citation type="journal article" date="2019" name="Nat. Microbiol.">
        <title>Mediterranean grassland soil C-N compound turnover is dependent on rainfall and depth, and is mediated by genomically divergent microorganisms.</title>
        <authorList>
            <person name="Diamond S."/>
            <person name="Andeer P.F."/>
            <person name="Li Z."/>
            <person name="Crits-Christoph A."/>
            <person name="Burstein D."/>
            <person name="Anantharaman K."/>
            <person name="Lane K.R."/>
            <person name="Thomas B.C."/>
            <person name="Pan C."/>
            <person name="Northen T.R."/>
            <person name="Banfield J.F."/>
        </authorList>
    </citation>
    <scope>NUCLEOTIDE SEQUENCE [LARGE SCALE GENOMIC DNA]</scope>
    <source>
        <strain evidence="2">WS_8</strain>
    </source>
</reference>
<evidence type="ECO:0000313" key="2">
    <source>
        <dbReference type="EMBL" id="TMQ65845.1"/>
    </source>
</evidence>
<gene>
    <name evidence="2" type="ORF">E6K78_06940</name>
</gene>
<feature type="signal peptide" evidence="1">
    <location>
        <begin position="1"/>
        <end position="24"/>
    </location>
</feature>
<keyword evidence="1" id="KW-0732">Signal</keyword>
<protein>
    <submittedName>
        <fullName evidence="2">T9SS type A sorting domain-containing protein</fullName>
    </submittedName>
</protein>
<feature type="chain" id="PRO_5022209646" evidence="1">
    <location>
        <begin position="25"/>
        <end position="915"/>
    </location>
</feature>
<comment type="caution">
    <text evidence="2">The sequence shown here is derived from an EMBL/GenBank/DDBJ whole genome shotgun (WGS) entry which is preliminary data.</text>
</comment>
<dbReference type="CDD" id="cd15482">
    <property type="entry name" value="Sialidase_non-viral"/>
    <property type="match status" value="1"/>
</dbReference>
<dbReference type="AlphaFoldDB" id="A0A538TQI2"/>
<sequence length="915" mass="96249">MTSGLKSFLVGLAFAMLGSSVASAGSFTVNVSPSVSNGGWTGSTFVASNPTPVPVVQSLPTCNYTVSCDRVTVTVSDITQAYLDLHPDHRVIFRIDWPDENADFDMYVMNSADNTRLTASASGDRPEIATLPLALGTTTYVLRIVPYTVVPLDSYTGTIALASPSAPPPPGGFGIGAYAVGTDVFSCNAHLTGVDENGTDHAFDAEPGVKFDPLGNAYVVSNSGAGLGIWRVTDLCGQRYQFLGIDLLNGGGDGDVETASELNANGFYNIYTSSLHSLDALVNLNSSVSYDGGNSFLTTPVSDATPLNDRQWNAAYGKDIVLLSYRSANTGNQQFCMRARATEGVPLVFGPSSPVYTDPGTIGALISQSGTMVCDQRPGAVTTDPAPHAAANGAGSVYHAFNINGDHVWLGISRDFGTTWHDALVFQGAPGSSYDHIFTWCAVDRAGNVYVSFSDDHDVYYCVSSDIQTSDSPTWSKPIRVNDGPETKTAALPSVAAGSAGRIVFTWYGSPTLTPHETDAQWRVFHARCDNALDALNGGVPLFEQALVSDHVVHTGDLCEGGTLGCPVAGSRDLLDDFEIDVSPIDGTSFITYTDDAAGQATFISRQLAGKSALAGMTVTDRTGVCPAAVASCVPPPPPPPPVNGDPCTLPGVLVIPDRVGDEVPPNPQQDIQEVRIAEPLVNGKRDSLYFTFKVGSLDPDNLPPNAFWRVIWNSFTWYVQATKCATASGMRYSYGTFGTGSVELGLADGGSVSPDGTIQIIVAKSKVGNPQPGQQLTAVNADARTVAGNCPGSPAAFAPVDTTGNGTYTMATCGTVAVDPWKSPGLSLALAGANPFKGRTLLTYSLPRRLPVRVEVFGVTGQRVARLAEGVQGPGTYTVALESNLRGRSLGPGIYMVRMTAGKEERHLRVVAIQ</sequence>
<evidence type="ECO:0000256" key="1">
    <source>
        <dbReference type="SAM" id="SignalP"/>
    </source>
</evidence>
<accession>A0A538TQI2</accession>
<dbReference type="EMBL" id="VBOY01000063">
    <property type="protein sequence ID" value="TMQ65845.1"/>
    <property type="molecule type" value="Genomic_DNA"/>
</dbReference>
<organism evidence="2 3">
    <name type="scientific">Eiseniibacteriota bacterium</name>
    <dbReference type="NCBI Taxonomy" id="2212470"/>
    <lineage>
        <taxon>Bacteria</taxon>
        <taxon>Candidatus Eiseniibacteriota</taxon>
    </lineage>
</organism>